<dbReference type="InParanoid" id="A0A067MWQ8"/>
<name>A0A067MWQ8_BOTB1</name>
<evidence type="ECO:0000256" key="1">
    <source>
        <dbReference type="SAM" id="MobiDB-lite"/>
    </source>
</evidence>
<feature type="region of interest" description="Disordered" evidence="1">
    <location>
        <begin position="30"/>
        <end position="64"/>
    </location>
</feature>
<dbReference type="HOGENOM" id="CLU_2061122_0_0_1"/>
<keyword evidence="2" id="KW-0812">Transmembrane</keyword>
<evidence type="ECO:0000256" key="2">
    <source>
        <dbReference type="SAM" id="Phobius"/>
    </source>
</evidence>
<evidence type="ECO:0000313" key="4">
    <source>
        <dbReference type="Proteomes" id="UP000027195"/>
    </source>
</evidence>
<keyword evidence="4" id="KW-1185">Reference proteome</keyword>
<dbReference type="EMBL" id="KL198018">
    <property type="protein sequence ID" value="KDQ20049.1"/>
    <property type="molecule type" value="Genomic_DNA"/>
</dbReference>
<gene>
    <name evidence="3" type="ORF">BOTBODRAFT_27466</name>
</gene>
<feature type="transmembrane region" description="Helical" evidence="2">
    <location>
        <begin position="82"/>
        <end position="101"/>
    </location>
</feature>
<keyword evidence="2" id="KW-0472">Membrane</keyword>
<sequence length="119" mass="13004">MGIFRTRLVSDFNIYPPSSFFSALDKILGRDSDERPRGRGKSSISEPSHSGRDAPPPPPPPPPPPRRCCGAAIVLTYHVFCFWAQDVVIVAAILLVVIGSVNDWRKGKQQMAIKCAEGS</sequence>
<accession>A0A067MWQ8</accession>
<dbReference type="Proteomes" id="UP000027195">
    <property type="component" value="Unassembled WGS sequence"/>
</dbReference>
<keyword evidence="2" id="KW-1133">Transmembrane helix</keyword>
<proteinExistence type="predicted"/>
<protein>
    <submittedName>
        <fullName evidence="3">Uncharacterized protein</fullName>
    </submittedName>
</protein>
<feature type="compositionally biased region" description="Pro residues" evidence="1">
    <location>
        <begin position="54"/>
        <end position="64"/>
    </location>
</feature>
<reference evidence="4" key="1">
    <citation type="journal article" date="2014" name="Proc. Natl. Acad. Sci. U.S.A.">
        <title>Extensive sampling of basidiomycete genomes demonstrates inadequacy of the white-rot/brown-rot paradigm for wood decay fungi.</title>
        <authorList>
            <person name="Riley R."/>
            <person name="Salamov A.A."/>
            <person name="Brown D.W."/>
            <person name="Nagy L.G."/>
            <person name="Floudas D."/>
            <person name="Held B.W."/>
            <person name="Levasseur A."/>
            <person name="Lombard V."/>
            <person name="Morin E."/>
            <person name="Otillar R."/>
            <person name="Lindquist E.A."/>
            <person name="Sun H."/>
            <person name="LaButti K.M."/>
            <person name="Schmutz J."/>
            <person name="Jabbour D."/>
            <person name="Luo H."/>
            <person name="Baker S.E."/>
            <person name="Pisabarro A.G."/>
            <person name="Walton J.D."/>
            <person name="Blanchette R.A."/>
            <person name="Henrissat B."/>
            <person name="Martin F."/>
            <person name="Cullen D."/>
            <person name="Hibbett D.S."/>
            <person name="Grigoriev I.V."/>
        </authorList>
    </citation>
    <scope>NUCLEOTIDE SEQUENCE [LARGE SCALE GENOMIC DNA]</scope>
    <source>
        <strain evidence="4">FD-172 SS1</strain>
    </source>
</reference>
<organism evidence="3 4">
    <name type="scientific">Botryobasidium botryosum (strain FD-172 SS1)</name>
    <dbReference type="NCBI Taxonomy" id="930990"/>
    <lineage>
        <taxon>Eukaryota</taxon>
        <taxon>Fungi</taxon>
        <taxon>Dikarya</taxon>
        <taxon>Basidiomycota</taxon>
        <taxon>Agaricomycotina</taxon>
        <taxon>Agaricomycetes</taxon>
        <taxon>Cantharellales</taxon>
        <taxon>Botryobasidiaceae</taxon>
        <taxon>Botryobasidium</taxon>
    </lineage>
</organism>
<evidence type="ECO:0000313" key="3">
    <source>
        <dbReference type="EMBL" id="KDQ20049.1"/>
    </source>
</evidence>
<dbReference type="AlphaFoldDB" id="A0A067MWQ8"/>